<keyword evidence="1" id="KW-0812">Transmembrane</keyword>
<name>A0A3N1GIR7_9ACTN</name>
<dbReference type="OrthoDB" id="3774626at2"/>
<feature type="transmembrane region" description="Helical" evidence="1">
    <location>
        <begin position="145"/>
        <end position="166"/>
    </location>
</feature>
<protein>
    <recommendedName>
        <fullName evidence="4">O-antigen ligase-like membrane protein</fullName>
    </recommendedName>
</protein>
<feature type="transmembrane region" description="Helical" evidence="1">
    <location>
        <begin position="411"/>
        <end position="429"/>
    </location>
</feature>
<accession>A0A3N1GIR7</accession>
<feature type="transmembrane region" description="Helical" evidence="1">
    <location>
        <begin position="38"/>
        <end position="60"/>
    </location>
</feature>
<evidence type="ECO:0000256" key="1">
    <source>
        <dbReference type="SAM" id="Phobius"/>
    </source>
</evidence>
<organism evidence="2 3">
    <name type="scientific">Couchioplanes caeruleus</name>
    <dbReference type="NCBI Taxonomy" id="56438"/>
    <lineage>
        <taxon>Bacteria</taxon>
        <taxon>Bacillati</taxon>
        <taxon>Actinomycetota</taxon>
        <taxon>Actinomycetes</taxon>
        <taxon>Micromonosporales</taxon>
        <taxon>Micromonosporaceae</taxon>
        <taxon>Couchioplanes</taxon>
    </lineage>
</organism>
<sequence length="458" mass="49391">MTLVVPGAKQRAAHGTAPQRPISLPAWPVASVLALYPLWWALGLGVLIFPIMAVPMLVLLLRRRAAGRPLRLPPGFGWWALFLAAVVISIAALGADPAGTVVEHASDRLVAVLYRLCMYASLTILLVYTGNLTEEELPRRRLAKLLGWLFVVTVAGGLLGMVAGRFEFTSPVEWLLPGGIRSKGFVQSLVHPYAAQIMDLVGGEKPRPAAPWGYTNTWGNNFCLLMGWLVVAAWATRRTRDKVLAVLCLAVAIVPAVVSLNRGLWIGIGVVVCYVAARYVLMGRLWIIGAVVLAAAGLVLALLATPLGDVVDARLDNGKSNGVRSFLIDRAMDGFVDSPVVGYGSTRNTIGGRNSIAVGESSECERCGNFTVGGNGQLWQLMYAHGTVGTVAYLTFFGFGLWRFRRDRTPIGIAGSAAIVSSFAAMLWYNAIPTPLAFMFLAYALLWRNHIEGDAHAR</sequence>
<evidence type="ECO:0008006" key="4">
    <source>
        <dbReference type="Google" id="ProtNLM"/>
    </source>
</evidence>
<feature type="transmembrane region" description="Helical" evidence="1">
    <location>
        <begin position="112"/>
        <end position="133"/>
    </location>
</feature>
<evidence type="ECO:0000313" key="2">
    <source>
        <dbReference type="EMBL" id="ROP30125.1"/>
    </source>
</evidence>
<dbReference type="Proteomes" id="UP000271683">
    <property type="component" value="Unassembled WGS sequence"/>
</dbReference>
<reference evidence="2 3" key="1">
    <citation type="submission" date="2018-11" db="EMBL/GenBank/DDBJ databases">
        <title>Sequencing the genomes of 1000 actinobacteria strains.</title>
        <authorList>
            <person name="Klenk H.-P."/>
        </authorList>
    </citation>
    <scope>NUCLEOTIDE SEQUENCE [LARGE SCALE GENOMIC DNA]</scope>
    <source>
        <strain evidence="2 3">DSM 43634</strain>
    </source>
</reference>
<dbReference type="AlphaFoldDB" id="A0A3N1GIR7"/>
<dbReference type="PANTHER" id="PTHR37422">
    <property type="entry name" value="TEICHURONIC ACID BIOSYNTHESIS PROTEIN TUAE"/>
    <property type="match status" value="1"/>
</dbReference>
<keyword evidence="1" id="KW-0472">Membrane</keyword>
<dbReference type="PANTHER" id="PTHR37422:SF21">
    <property type="entry name" value="EXOQ-LIKE PROTEIN"/>
    <property type="match status" value="1"/>
</dbReference>
<feature type="transmembrane region" description="Helical" evidence="1">
    <location>
        <begin position="218"/>
        <end position="236"/>
    </location>
</feature>
<feature type="transmembrane region" description="Helical" evidence="1">
    <location>
        <begin position="286"/>
        <end position="307"/>
    </location>
</feature>
<proteinExistence type="predicted"/>
<dbReference type="InterPro" id="IPR051533">
    <property type="entry name" value="WaaL-like"/>
</dbReference>
<feature type="transmembrane region" description="Helical" evidence="1">
    <location>
        <begin position="243"/>
        <end position="258"/>
    </location>
</feature>
<dbReference type="EMBL" id="RJKL01000001">
    <property type="protein sequence ID" value="ROP30125.1"/>
    <property type="molecule type" value="Genomic_DNA"/>
</dbReference>
<keyword evidence="1" id="KW-1133">Transmembrane helix</keyword>
<feature type="transmembrane region" description="Helical" evidence="1">
    <location>
        <begin position="264"/>
        <end position="281"/>
    </location>
</feature>
<feature type="transmembrane region" description="Helical" evidence="1">
    <location>
        <begin position="382"/>
        <end position="404"/>
    </location>
</feature>
<feature type="transmembrane region" description="Helical" evidence="1">
    <location>
        <begin position="72"/>
        <end position="92"/>
    </location>
</feature>
<dbReference type="RefSeq" id="WP_084556424.1">
    <property type="nucleotide sequence ID" value="NZ_RJKL01000001.1"/>
</dbReference>
<comment type="caution">
    <text evidence="2">The sequence shown here is derived from an EMBL/GenBank/DDBJ whole genome shotgun (WGS) entry which is preliminary data.</text>
</comment>
<gene>
    <name evidence="2" type="ORF">EDD30_2959</name>
</gene>
<evidence type="ECO:0000313" key="3">
    <source>
        <dbReference type="Proteomes" id="UP000271683"/>
    </source>
</evidence>